<organism evidence="6 7">
    <name type="scientific">Mycolicibacterium goodii</name>
    <name type="common">Mycobacterium goodii</name>
    <dbReference type="NCBI Taxonomy" id="134601"/>
    <lineage>
        <taxon>Bacteria</taxon>
        <taxon>Bacillati</taxon>
        <taxon>Actinomycetota</taxon>
        <taxon>Actinomycetes</taxon>
        <taxon>Mycobacteriales</taxon>
        <taxon>Mycobacteriaceae</taxon>
        <taxon>Mycolicibacterium</taxon>
    </lineage>
</organism>
<dbReference type="EMBL" id="CP012150">
    <property type="protein sequence ID" value="AKS32088.1"/>
    <property type="molecule type" value="Genomic_DNA"/>
</dbReference>
<dbReference type="STRING" id="134601.AFA91_09645"/>
<gene>
    <name evidence="6" type="ORF">AFA91_09645</name>
</gene>
<dbReference type="PANTHER" id="PTHR30137">
    <property type="entry name" value="LUCIFERASE-LIKE MONOOXYGENASE"/>
    <property type="match status" value="1"/>
</dbReference>
<dbReference type="AlphaFoldDB" id="A0A0K0X447"/>
<evidence type="ECO:0000313" key="7">
    <source>
        <dbReference type="Proteomes" id="UP000062255"/>
    </source>
</evidence>
<evidence type="ECO:0000313" key="6">
    <source>
        <dbReference type="EMBL" id="AKS32088.1"/>
    </source>
</evidence>
<dbReference type="GO" id="GO:0004497">
    <property type="term" value="F:monooxygenase activity"/>
    <property type="evidence" value="ECO:0007669"/>
    <property type="project" value="UniProtKB-KW"/>
</dbReference>
<name>A0A0K0X447_MYCGD</name>
<dbReference type="GO" id="GO:0016705">
    <property type="term" value="F:oxidoreductase activity, acting on paired donors, with incorporation or reduction of molecular oxygen"/>
    <property type="evidence" value="ECO:0007669"/>
    <property type="project" value="InterPro"/>
</dbReference>
<dbReference type="Gene3D" id="3.20.20.30">
    <property type="entry name" value="Luciferase-like domain"/>
    <property type="match status" value="1"/>
</dbReference>
<dbReference type="KEGG" id="mgo:AFA91_09645"/>
<keyword evidence="4 6" id="KW-0503">Monooxygenase</keyword>
<dbReference type="InterPro" id="IPR050766">
    <property type="entry name" value="Bact_Lucif_Oxidored"/>
</dbReference>
<feature type="domain" description="Luciferase-like" evidence="5">
    <location>
        <begin position="17"/>
        <end position="321"/>
    </location>
</feature>
<reference evidence="6 7" key="1">
    <citation type="submission" date="2015-07" db="EMBL/GenBank/DDBJ databases">
        <title>Complete genome sequence of Mycobacterium goodii X7B, a facultative thermophilic biodesulfurizing bacterium.</title>
        <authorList>
            <person name="Yu B."/>
            <person name="Li F."/>
            <person name="Xu P."/>
        </authorList>
    </citation>
    <scope>NUCLEOTIDE SEQUENCE [LARGE SCALE GENOMIC DNA]</scope>
    <source>
        <strain evidence="6 7">X7B</strain>
    </source>
</reference>
<dbReference type="Proteomes" id="UP000062255">
    <property type="component" value="Chromosome"/>
</dbReference>
<evidence type="ECO:0000256" key="2">
    <source>
        <dbReference type="ARBA" id="ARBA00022630"/>
    </source>
</evidence>
<dbReference type="InterPro" id="IPR036661">
    <property type="entry name" value="Luciferase-like_sf"/>
</dbReference>
<evidence type="ECO:0000259" key="5">
    <source>
        <dbReference type="Pfam" id="PF00296"/>
    </source>
</evidence>
<sequence length="402" mass="44244">MSSRNNSFHEAPSAPIRFGAFIAPFHPLEGNPTLQLRRDLELAELLDELGFDEVWFGEHHSTGVELIMSPEVMIAAAGERTKRIRLGTGVSSVCYHNPLILANRILQLDHMTQGRVMMGIGPGQLPSDAFMMGIEPRKQRDMMAEAIEALVPLLRGETVTLKTDWFDLREAQSQLRPFNPNGIPVAVGSVFSPTGVTLAGRHGLGVLSLAAGDQRAANGLAAAWATHEKVAADHGHVAERESWRVVNQIHLSTSTSRAREDLEFGVLRTTRFLETFSDTELPWRSTPHSAIEEWTTNGLPSWGKIIAGTPQDAIHRIEELVDKSGGFGTFLYSIADCAPWDATKRSLELFAEYVMPHFKRANANRESSLAWAHSNRALHLGEMAAAIDEATNKYSHSSSHSS</sequence>
<dbReference type="InterPro" id="IPR011251">
    <property type="entry name" value="Luciferase-like_dom"/>
</dbReference>
<evidence type="ECO:0000256" key="4">
    <source>
        <dbReference type="ARBA" id="ARBA00023033"/>
    </source>
</evidence>
<dbReference type="GO" id="GO:0005829">
    <property type="term" value="C:cytosol"/>
    <property type="evidence" value="ECO:0007669"/>
    <property type="project" value="TreeGrafter"/>
</dbReference>
<dbReference type="SUPFAM" id="SSF51679">
    <property type="entry name" value="Bacterial luciferase-like"/>
    <property type="match status" value="1"/>
</dbReference>
<evidence type="ECO:0000256" key="1">
    <source>
        <dbReference type="ARBA" id="ARBA00010426"/>
    </source>
</evidence>
<comment type="similarity">
    <text evidence="1">Belongs to the bacterial luciferase oxidoreductase family.</text>
</comment>
<dbReference type="RefSeq" id="WP_049744508.1">
    <property type="nucleotide sequence ID" value="NZ_CP012150.1"/>
</dbReference>
<evidence type="ECO:0000256" key="3">
    <source>
        <dbReference type="ARBA" id="ARBA00023002"/>
    </source>
</evidence>
<keyword evidence="3" id="KW-0560">Oxidoreductase</keyword>
<dbReference type="CDD" id="cd01097">
    <property type="entry name" value="Tetrahydromethanopterin_reductase"/>
    <property type="match status" value="1"/>
</dbReference>
<keyword evidence="2" id="KW-0285">Flavoprotein</keyword>
<dbReference type="Pfam" id="PF00296">
    <property type="entry name" value="Bac_luciferase"/>
    <property type="match status" value="1"/>
</dbReference>
<dbReference type="PATRIC" id="fig|134601.6.peg.2010"/>
<accession>A0A0K0X447</accession>
<dbReference type="OrthoDB" id="7903015at2"/>
<protein>
    <submittedName>
        <fullName evidence="6">Monooxygenase</fullName>
    </submittedName>
</protein>
<proteinExistence type="inferred from homology"/>
<dbReference type="PANTHER" id="PTHR30137:SF16">
    <property type="entry name" value="BLL0895 PROTEIN"/>
    <property type="match status" value="1"/>
</dbReference>